<evidence type="ECO:0000256" key="9">
    <source>
        <dbReference type="SAM" id="MobiDB-lite"/>
    </source>
</evidence>
<evidence type="ECO:0000256" key="4">
    <source>
        <dbReference type="ARBA" id="ARBA00022692"/>
    </source>
</evidence>
<evidence type="ECO:0000256" key="1">
    <source>
        <dbReference type="ARBA" id="ARBA00004651"/>
    </source>
</evidence>
<dbReference type="OrthoDB" id="6500128at2759"/>
<evidence type="ECO:0000313" key="13">
    <source>
        <dbReference type="EMBL" id="GAX16244.1"/>
    </source>
</evidence>
<evidence type="ECO:0008006" key="15">
    <source>
        <dbReference type="Google" id="ProtNLM"/>
    </source>
</evidence>
<dbReference type="GO" id="GO:0090374">
    <property type="term" value="P:oligopeptide export from mitochondrion"/>
    <property type="evidence" value="ECO:0007669"/>
    <property type="project" value="TreeGrafter"/>
</dbReference>
<evidence type="ECO:0000256" key="6">
    <source>
        <dbReference type="ARBA" id="ARBA00022840"/>
    </source>
</evidence>
<evidence type="ECO:0000256" key="5">
    <source>
        <dbReference type="ARBA" id="ARBA00022741"/>
    </source>
</evidence>
<dbReference type="Gene3D" id="1.20.1560.10">
    <property type="entry name" value="ABC transporter type 1, transmembrane domain"/>
    <property type="match status" value="1"/>
</dbReference>
<evidence type="ECO:0000313" key="14">
    <source>
        <dbReference type="Proteomes" id="UP000198406"/>
    </source>
</evidence>
<keyword evidence="4 10" id="KW-0812">Transmembrane</keyword>
<feature type="compositionally biased region" description="Basic residues" evidence="9">
    <location>
        <begin position="7"/>
        <end position="23"/>
    </location>
</feature>
<feature type="transmembrane region" description="Helical" evidence="10">
    <location>
        <begin position="196"/>
        <end position="215"/>
    </location>
</feature>
<gene>
    <name evidence="13" type="ORF">FisN_3Hh274</name>
</gene>
<dbReference type="GO" id="GO:0015421">
    <property type="term" value="F:ABC-type oligopeptide transporter activity"/>
    <property type="evidence" value="ECO:0007669"/>
    <property type="project" value="TreeGrafter"/>
</dbReference>
<feature type="transmembrane region" description="Helical" evidence="10">
    <location>
        <begin position="50"/>
        <end position="73"/>
    </location>
</feature>
<keyword evidence="6" id="KW-0067">ATP-binding</keyword>
<evidence type="ECO:0000256" key="3">
    <source>
        <dbReference type="ARBA" id="ARBA00022475"/>
    </source>
</evidence>
<dbReference type="InterPro" id="IPR003593">
    <property type="entry name" value="AAA+_ATPase"/>
</dbReference>
<dbReference type="GO" id="GO:0016887">
    <property type="term" value="F:ATP hydrolysis activity"/>
    <property type="evidence" value="ECO:0007669"/>
    <property type="project" value="InterPro"/>
</dbReference>
<feature type="domain" description="ABC transmembrane type-1" evidence="12">
    <location>
        <begin position="58"/>
        <end position="339"/>
    </location>
</feature>
<dbReference type="GO" id="GO:0005524">
    <property type="term" value="F:ATP binding"/>
    <property type="evidence" value="ECO:0007669"/>
    <property type="project" value="UniProtKB-KW"/>
</dbReference>
<dbReference type="InParanoid" id="A0A1Z5JQF3"/>
<dbReference type="Gene3D" id="3.40.50.300">
    <property type="entry name" value="P-loop containing nucleotide triphosphate hydrolases"/>
    <property type="match status" value="1"/>
</dbReference>
<keyword evidence="2" id="KW-0813">Transport</keyword>
<dbReference type="PANTHER" id="PTHR43394:SF1">
    <property type="entry name" value="ATP-BINDING CASSETTE SUB-FAMILY B MEMBER 10, MITOCHONDRIAL"/>
    <property type="match status" value="1"/>
</dbReference>
<dbReference type="Pfam" id="PF00664">
    <property type="entry name" value="ABC_membrane"/>
    <property type="match status" value="1"/>
</dbReference>
<accession>A0A1Z5JQF3</accession>
<evidence type="ECO:0000259" key="12">
    <source>
        <dbReference type="PROSITE" id="PS50929"/>
    </source>
</evidence>
<dbReference type="GO" id="GO:0005743">
    <property type="term" value="C:mitochondrial inner membrane"/>
    <property type="evidence" value="ECO:0007669"/>
    <property type="project" value="TreeGrafter"/>
</dbReference>
<dbReference type="SUPFAM" id="SSF52540">
    <property type="entry name" value="P-loop containing nucleoside triphosphate hydrolases"/>
    <property type="match status" value="1"/>
</dbReference>
<dbReference type="InterPro" id="IPR039421">
    <property type="entry name" value="Type_1_exporter"/>
</dbReference>
<dbReference type="InterPro" id="IPR017871">
    <property type="entry name" value="ABC_transporter-like_CS"/>
</dbReference>
<evidence type="ECO:0000256" key="10">
    <source>
        <dbReference type="SAM" id="Phobius"/>
    </source>
</evidence>
<dbReference type="GO" id="GO:0005886">
    <property type="term" value="C:plasma membrane"/>
    <property type="evidence" value="ECO:0007669"/>
    <property type="project" value="UniProtKB-SubCell"/>
</dbReference>
<protein>
    <recommendedName>
        <fullName evidence="15">ATP-binding cassette, subfamily B (MDR/TAP), member 6</fullName>
    </recommendedName>
</protein>
<dbReference type="PROSITE" id="PS50893">
    <property type="entry name" value="ABC_TRANSPORTER_2"/>
    <property type="match status" value="1"/>
</dbReference>
<feature type="domain" description="ABC transporter" evidence="11">
    <location>
        <begin position="385"/>
        <end position="638"/>
    </location>
</feature>
<keyword evidence="7 10" id="KW-1133">Transmembrane helix</keyword>
<evidence type="ECO:0000256" key="2">
    <source>
        <dbReference type="ARBA" id="ARBA00022448"/>
    </source>
</evidence>
<comment type="subcellular location">
    <subcellularLocation>
        <location evidence="1">Cell membrane</location>
        <topology evidence="1">Multi-pass membrane protein</topology>
    </subcellularLocation>
</comment>
<keyword evidence="3" id="KW-1003">Cell membrane</keyword>
<dbReference type="AlphaFoldDB" id="A0A1Z5JQF3"/>
<evidence type="ECO:0000256" key="8">
    <source>
        <dbReference type="ARBA" id="ARBA00023136"/>
    </source>
</evidence>
<dbReference type="PANTHER" id="PTHR43394">
    <property type="entry name" value="ATP-DEPENDENT PERMEASE MDL1, MITOCHONDRIAL"/>
    <property type="match status" value="1"/>
</dbReference>
<keyword evidence="8 10" id="KW-0472">Membrane</keyword>
<organism evidence="13 14">
    <name type="scientific">Fistulifera solaris</name>
    <name type="common">Oleaginous diatom</name>
    <dbReference type="NCBI Taxonomy" id="1519565"/>
    <lineage>
        <taxon>Eukaryota</taxon>
        <taxon>Sar</taxon>
        <taxon>Stramenopiles</taxon>
        <taxon>Ochrophyta</taxon>
        <taxon>Bacillariophyta</taxon>
        <taxon>Bacillariophyceae</taxon>
        <taxon>Bacillariophycidae</taxon>
        <taxon>Naviculales</taxon>
        <taxon>Naviculaceae</taxon>
        <taxon>Fistulifera</taxon>
    </lineage>
</organism>
<dbReference type="FunFam" id="3.40.50.300:FF:000854">
    <property type="entry name" value="Multidrug ABC transporter ATP-binding protein"/>
    <property type="match status" value="1"/>
</dbReference>
<dbReference type="Pfam" id="PF00005">
    <property type="entry name" value="ABC_tran"/>
    <property type="match status" value="1"/>
</dbReference>
<dbReference type="InterPro" id="IPR011527">
    <property type="entry name" value="ABC1_TM_dom"/>
</dbReference>
<evidence type="ECO:0000256" key="7">
    <source>
        <dbReference type="ARBA" id="ARBA00022989"/>
    </source>
</evidence>
<feature type="region of interest" description="Disordered" evidence="9">
    <location>
        <begin position="1"/>
        <end position="24"/>
    </location>
</feature>
<dbReference type="PROSITE" id="PS50929">
    <property type="entry name" value="ABC_TM1F"/>
    <property type="match status" value="1"/>
</dbReference>
<dbReference type="EMBL" id="BDSP01000102">
    <property type="protein sequence ID" value="GAX16244.1"/>
    <property type="molecule type" value="Genomic_DNA"/>
</dbReference>
<comment type="caution">
    <text evidence="13">The sequence shown here is derived from an EMBL/GenBank/DDBJ whole genome shotgun (WGS) entry which is preliminary data.</text>
</comment>
<dbReference type="InterPro" id="IPR027417">
    <property type="entry name" value="P-loop_NTPase"/>
</dbReference>
<dbReference type="SMART" id="SM00382">
    <property type="entry name" value="AAA"/>
    <property type="match status" value="1"/>
</dbReference>
<evidence type="ECO:0000259" key="11">
    <source>
        <dbReference type="PROSITE" id="PS50893"/>
    </source>
</evidence>
<proteinExistence type="predicted"/>
<dbReference type="PROSITE" id="PS00211">
    <property type="entry name" value="ABC_TRANSPORTER_1"/>
    <property type="match status" value="1"/>
</dbReference>
<keyword evidence="14" id="KW-1185">Reference proteome</keyword>
<reference evidence="13 14" key="1">
    <citation type="journal article" date="2015" name="Plant Cell">
        <title>Oil accumulation by the oleaginous diatom Fistulifera solaris as revealed by the genome and transcriptome.</title>
        <authorList>
            <person name="Tanaka T."/>
            <person name="Maeda Y."/>
            <person name="Veluchamy A."/>
            <person name="Tanaka M."/>
            <person name="Abida H."/>
            <person name="Marechal E."/>
            <person name="Bowler C."/>
            <person name="Muto M."/>
            <person name="Sunaga Y."/>
            <person name="Tanaka M."/>
            <person name="Yoshino T."/>
            <person name="Taniguchi T."/>
            <person name="Fukuda Y."/>
            <person name="Nemoto M."/>
            <person name="Matsumoto M."/>
            <person name="Wong P.S."/>
            <person name="Aburatani S."/>
            <person name="Fujibuchi W."/>
        </authorList>
    </citation>
    <scope>NUCLEOTIDE SEQUENCE [LARGE SCALE GENOMIC DNA]</scope>
    <source>
        <strain evidence="13 14">JPCC DA0580</strain>
    </source>
</reference>
<dbReference type="Proteomes" id="UP000198406">
    <property type="component" value="Unassembled WGS sequence"/>
</dbReference>
<keyword evidence="5" id="KW-0547">Nucleotide-binding</keyword>
<sequence>MISESRSKRKYRKLKKNLKKAKGKKEQISWRDRLRELDEQRRNLVTLADYTASIVVPSFSFLILGAFMMSVIPHFEARCVSLVATMDPSRPKLIKALMGLGISTTLCAYFTGMRGTLFWIAGTRVNYNVRVKLHRNLLLQEAAFYDSNETGYLLSRLNNDVNKIGNVVSYHVNVVFRQLAQFIFGSIYLLKIAPRLALYAFGGIALVGWISMIYGKFNRYLSQKVQDSFADGTAVAETSFSMSETIRAFDGVAVESEKYENAQHKALELEEVQAWGYGTHKFISDGLQYGLKTLLLFACWRAGLNGNLPASQLTAFLFYTDFVLESSNEVGDQWAKIQGAFGASTSVFELIRRIPAVRDPPRARGTDSAASGLLVNGATASKPIVTLDDVTLKYEAMESPALTHVNLGIHAGDRVAIVGRSGSGKSSVLRSILRFYDPDEGKIEIEGKNLKDMSRKELASLLALVSQEPDLFPMTLMENVLYGIDKDATDSVTGEPCYSDELRKRTEQCLQLSGLPVGPGNDLNLTLDTRVGEGGRGLSGGQRQRVAIARALIRSPTVLLLDEPTSALDSQSEKCVLSALQTALENCKCMVMVTHRLGAVRALGVNRVIVMEKGAIVESGHPEQLLRDKDSLYTSLAREQGIVAQSIET</sequence>
<dbReference type="InterPro" id="IPR003439">
    <property type="entry name" value="ABC_transporter-like_ATP-bd"/>
</dbReference>
<dbReference type="SUPFAM" id="SSF90123">
    <property type="entry name" value="ABC transporter transmembrane region"/>
    <property type="match status" value="1"/>
</dbReference>
<name>A0A1Z5JQF3_FISSO</name>
<feature type="transmembrane region" description="Helical" evidence="10">
    <location>
        <begin position="93"/>
        <end position="111"/>
    </location>
</feature>
<dbReference type="InterPro" id="IPR036640">
    <property type="entry name" value="ABC1_TM_sf"/>
</dbReference>